<dbReference type="Gene3D" id="3.40.50.2300">
    <property type="match status" value="2"/>
</dbReference>
<dbReference type="Pfam" id="PF00356">
    <property type="entry name" value="LacI"/>
    <property type="match status" value="1"/>
</dbReference>
<dbReference type="InterPro" id="IPR046335">
    <property type="entry name" value="LacI/GalR-like_sensor"/>
</dbReference>
<evidence type="ECO:0000259" key="4">
    <source>
        <dbReference type="PROSITE" id="PS50932"/>
    </source>
</evidence>
<name>A0A9D1H0U0_9ACTN</name>
<dbReference type="PANTHER" id="PTHR30146">
    <property type="entry name" value="LACI-RELATED TRANSCRIPTIONAL REPRESSOR"/>
    <property type="match status" value="1"/>
</dbReference>
<organism evidence="5 6">
    <name type="scientific">Candidatus Avipropionibacterium avicola</name>
    <dbReference type="NCBI Taxonomy" id="2840701"/>
    <lineage>
        <taxon>Bacteria</taxon>
        <taxon>Bacillati</taxon>
        <taxon>Actinomycetota</taxon>
        <taxon>Actinomycetes</taxon>
        <taxon>Propionibacteriales</taxon>
        <taxon>Propionibacteriaceae</taxon>
        <taxon>Propionibacteriaceae incertae sedis</taxon>
        <taxon>Candidatus Avipropionibacterium</taxon>
    </lineage>
</organism>
<dbReference type="InterPro" id="IPR028082">
    <property type="entry name" value="Peripla_BP_I"/>
</dbReference>
<gene>
    <name evidence="5" type="ORF">IAA98_15860</name>
</gene>
<reference evidence="5" key="1">
    <citation type="submission" date="2020-10" db="EMBL/GenBank/DDBJ databases">
        <authorList>
            <person name="Gilroy R."/>
        </authorList>
    </citation>
    <scope>NUCLEOTIDE SEQUENCE</scope>
    <source>
        <strain evidence="5">ChiGjej1B1-24693</strain>
    </source>
</reference>
<evidence type="ECO:0000256" key="2">
    <source>
        <dbReference type="ARBA" id="ARBA00023125"/>
    </source>
</evidence>
<dbReference type="PROSITE" id="PS50932">
    <property type="entry name" value="HTH_LACI_2"/>
    <property type="match status" value="1"/>
</dbReference>
<keyword evidence="1" id="KW-0805">Transcription regulation</keyword>
<comment type="caution">
    <text evidence="5">The sequence shown here is derived from an EMBL/GenBank/DDBJ whole genome shotgun (WGS) entry which is preliminary data.</text>
</comment>
<evidence type="ECO:0000313" key="6">
    <source>
        <dbReference type="Proteomes" id="UP000886842"/>
    </source>
</evidence>
<dbReference type="Pfam" id="PF13377">
    <property type="entry name" value="Peripla_BP_3"/>
    <property type="match status" value="1"/>
</dbReference>
<dbReference type="SUPFAM" id="SSF53822">
    <property type="entry name" value="Periplasmic binding protein-like I"/>
    <property type="match status" value="1"/>
</dbReference>
<dbReference type="CDD" id="cd06267">
    <property type="entry name" value="PBP1_LacI_sugar_binding-like"/>
    <property type="match status" value="1"/>
</dbReference>
<dbReference type="AlphaFoldDB" id="A0A9D1H0U0"/>
<dbReference type="EMBL" id="DVLP01000454">
    <property type="protein sequence ID" value="HIT77054.1"/>
    <property type="molecule type" value="Genomic_DNA"/>
</dbReference>
<dbReference type="InterPro" id="IPR000843">
    <property type="entry name" value="HTH_LacI"/>
</dbReference>
<keyword evidence="2 5" id="KW-0238">DNA-binding</keyword>
<dbReference type="Proteomes" id="UP000886842">
    <property type="component" value="Unassembled WGS sequence"/>
</dbReference>
<reference evidence="5" key="2">
    <citation type="journal article" date="2021" name="PeerJ">
        <title>Extensive microbial diversity within the chicken gut microbiome revealed by metagenomics and culture.</title>
        <authorList>
            <person name="Gilroy R."/>
            <person name="Ravi A."/>
            <person name="Getino M."/>
            <person name="Pursley I."/>
            <person name="Horton D.L."/>
            <person name="Alikhan N.F."/>
            <person name="Baker D."/>
            <person name="Gharbi K."/>
            <person name="Hall N."/>
            <person name="Watson M."/>
            <person name="Adriaenssens E.M."/>
            <person name="Foster-Nyarko E."/>
            <person name="Jarju S."/>
            <person name="Secka A."/>
            <person name="Antonio M."/>
            <person name="Oren A."/>
            <person name="Chaudhuri R.R."/>
            <person name="La Ragione R."/>
            <person name="Hildebrand F."/>
            <person name="Pallen M.J."/>
        </authorList>
    </citation>
    <scope>NUCLEOTIDE SEQUENCE</scope>
    <source>
        <strain evidence="5">ChiGjej1B1-24693</strain>
    </source>
</reference>
<dbReference type="SUPFAM" id="SSF47413">
    <property type="entry name" value="lambda repressor-like DNA-binding domains"/>
    <property type="match status" value="1"/>
</dbReference>
<dbReference type="GO" id="GO:0003700">
    <property type="term" value="F:DNA-binding transcription factor activity"/>
    <property type="evidence" value="ECO:0007669"/>
    <property type="project" value="TreeGrafter"/>
</dbReference>
<feature type="domain" description="HTH lacI-type" evidence="4">
    <location>
        <begin position="3"/>
        <end position="58"/>
    </location>
</feature>
<evidence type="ECO:0000313" key="5">
    <source>
        <dbReference type="EMBL" id="HIT77054.1"/>
    </source>
</evidence>
<dbReference type="GO" id="GO:0000976">
    <property type="term" value="F:transcription cis-regulatory region binding"/>
    <property type="evidence" value="ECO:0007669"/>
    <property type="project" value="TreeGrafter"/>
</dbReference>
<evidence type="ECO:0000256" key="1">
    <source>
        <dbReference type="ARBA" id="ARBA00023015"/>
    </source>
</evidence>
<sequence>MAATIYQVAQAAGVSPSTVSNVLNGRDGRMLPQTRKRVLQAMDRLGYRPNRAARQLRTGRTRAIGLVVPSVANPFWGSFARHLEAAALERDHHVLLCNSERDPRREQDYVAELWADGLRGIVLCTSPTSLAHLADPIADGLALVAIDRTAQPDDPSSVTNISIDNVVGTRLAADHLLGLGHRRIGFVSGAVRTVNRAERHRGFLSALHAAGDEAEPIIWDSGDDYADLDAAELGRTATAELLARDPSERPTAVLAMNDMTALGVCAAAREAGVVPGRDLSVIGFDDIVLAGLTWPTLTTVRQPLERMATVAVEHVLRALDGEEPNGGSLLMRPELVVRESTGPVPGT</sequence>
<accession>A0A9D1H0U0</accession>
<protein>
    <submittedName>
        <fullName evidence="5">LacI family DNA-binding transcriptional regulator</fullName>
    </submittedName>
</protein>
<dbReference type="PANTHER" id="PTHR30146:SF147">
    <property type="entry name" value="HTH-TYPE TRANSCRIPTIONAL REGULATOR DEGA"/>
    <property type="match status" value="1"/>
</dbReference>
<evidence type="ECO:0000256" key="3">
    <source>
        <dbReference type="ARBA" id="ARBA00023163"/>
    </source>
</evidence>
<dbReference type="InterPro" id="IPR010982">
    <property type="entry name" value="Lambda_DNA-bd_dom_sf"/>
</dbReference>
<dbReference type="CDD" id="cd01392">
    <property type="entry name" value="HTH_LacI"/>
    <property type="match status" value="1"/>
</dbReference>
<dbReference type="Gene3D" id="1.10.260.40">
    <property type="entry name" value="lambda repressor-like DNA-binding domains"/>
    <property type="match status" value="1"/>
</dbReference>
<proteinExistence type="predicted"/>
<keyword evidence="3" id="KW-0804">Transcription</keyword>
<dbReference type="SMART" id="SM00354">
    <property type="entry name" value="HTH_LACI"/>
    <property type="match status" value="1"/>
</dbReference>